<sequence length="444" mass="47884">MDLLQNKIKPLYFRYLAAAFGSALISSIYGLVDMAMVGQYQGPEGTAALAVVAPVWNLIYSLGLLTGIGGSVLFGTVRGKGRGQGENQYFTGALLGTALLALVSWGLIVFGERPLLELFGADEALLPLAGEYLRPIKFVIPAFLFNQMLAAFLRNDGAPGLATAGVLAGGIFNVFGDYFFVFTMNMGMEGAGLATALGACITLAVMLSHFFSPKNSLRLELSRGFGRKLGEICGTGFPTFFIDAAMGILTMLFNRQIMKYLGTDALAVYGIIVNISTFVQCCAYSVGQASQPIISINFGARQWKRIRLVLRYALISVGAFGILWTALAMLFPNGFVYIFMNPTKQVLSIAPAIIRTYGISFLLLPLNIFSTYYFQALMKRQASFLVSVLRGAVISGLLICLLPGMLGADAVWLAMPLTEAAVAVLVICLIRRYTGQLDRQETGA</sequence>
<feature type="transmembrane region" description="Helical" evidence="6">
    <location>
        <begin position="308"/>
        <end position="332"/>
    </location>
</feature>
<dbReference type="EMBL" id="DVHU01000115">
    <property type="protein sequence ID" value="HIR94322.1"/>
    <property type="molecule type" value="Genomic_DNA"/>
</dbReference>
<comment type="caution">
    <text evidence="7">The sequence shown here is derived from an EMBL/GenBank/DDBJ whole genome shotgun (WGS) entry which is preliminary data.</text>
</comment>
<proteinExistence type="predicted"/>
<evidence type="ECO:0000256" key="6">
    <source>
        <dbReference type="SAM" id="Phobius"/>
    </source>
</evidence>
<dbReference type="GO" id="GO:0015297">
    <property type="term" value="F:antiporter activity"/>
    <property type="evidence" value="ECO:0007669"/>
    <property type="project" value="InterPro"/>
</dbReference>
<name>A0A9D1ELS0_9FIRM</name>
<feature type="transmembrane region" description="Helical" evidence="6">
    <location>
        <begin position="193"/>
        <end position="211"/>
    </location>
</feature>
<feature type="transmembrane region" description="Helical" evidence="6">
    <location>
        <begin position="89"/>
        <end position="110"/>
    </location>
</feature>
<evidence type="ECO:0000256" key="5">
    <source>
        <dbReference type="ARBA" id="ARBA00023136"/>
    </source>
</evidence>
<evidence type="ECO:0000256" key="1">
    <source>
        <dbReference type="ARBA" id="ARBA00004651"/>
    </source>
</evidence>
<feature type="transmembrane region" description="Helical" evidence="6">
    <location>
        <begin position="12"/>
        <end position="32"/>
    </location>
</feature>
<feature type="transmembrane region" description="Helical" evidence="6">
    <location>
        <begin position="232"/>
        <end position="253"/>
    </location>
</feature>
<evidence type="ECO:0000313" key="8">
    <source>
        <dbReference type="Proteomes" id="UP000886841"/>
    </source>
</evidence>
<keyword evidence="3 6" id="KW-0812">Transmembrane</keyword>
<dbReference type="Proteomes" id="UP000886841">
    <property type="component" value="Unassembled WGS sequence"/>
</dbReference>
<dbReference type="PANTHER" id="PTHR43823">
    <property type="entry name" value="SPORULATION PROTEIN YKVU"/>
    <property type="match status" value="1"/>
</dbReference>
<feature type="transmembrane region" description="Helical" evidence="6">
    <location>
        <begin position="265"/>
        <end position="287"/>
    </location>
</feature>
<organism evidence="7 8">
    <name type="scientific">Candidatus Egerieimonas intestinavium</name>
    <dbReference type="NCBI Taxonomy" id="2840777"/>
    <lineage>
        <taxon>Bacteria</taxon>
        <taxon>Bacillati</taxon>
        <taxon>Bacillota</taxon>
        <taxon>Clostridia</taxon>
        <taxon>Lachnospirales</taxon>
        <taxon>Lachnospiraceae</taxon>
        <taxon>Lachnospiraceae incertae sedis</taxon>
        <taxon>Candidatus Egerieimonas</taxon>
    </lineage>
</organism>
<dbReference type="GO" id="GO:0005886">
    <property type="term" value="C:plasma membrane"/>
    <property type="evidence" value="ECO:0007669"/>
    <property type="project" value="UniProtKB-SubCell"/>
</dbReference>
<reference evidence="7" key="1">
    <citation type="submission" date="2020-10" db="EMBL/GenBank/DDBJ databases">
        <authorList>
            <person name="Gilroy R."/>
        </authorList>
    </citation>
    <scope>NUCLEOTIDE SEQUENCE</scope>
    <source>
        <strain evidence="7">ChiSxjej1B13-7041</strain>
    </source>
</reference>
<accession>A0A9D1ELS0</accession>
<dbReference type="GO" id="GO:0042910">
    <property type="term" value="F:xenobiotic transmembrane transporter activity"/>
    <property type="evidence" value="ECO:0007669"/>
    <property type="project" value="InterPro"/>
</dbReference>
<keyword evidence="5 6" id="KW-0472">Membrane</keyword>
<evidence type="ECO:0000256" key="4">
    <source>
        <dbReference type="ARBA" id="ARBA00022989"/>
    </source>
</evidence>
<evidence type="ECO:0000256" key="2">
    <source>
        <dbReference type="ARBA" id="ARBA00022475"/>
    </source>
</evidence>
<feature type="transmembrane region" description="Helical" evidence="6">
    <location>
        <begin position="352"/>
        <end position="372"/>
    </location>
</feature>
<comment type="subcellular location">
    <subcellularLocation>
        <location evidence="1">Cell membrane</location>
        <topology evidence="1">Multi-pass membrane protein</topology>
    </subcellularLocation>
</comment>
<dbReference type="PANTHER" id="PTHR43823:SF3">
    <property type="entry name" value="MULTIDRUG EXPORT PROTEIN MEPA"/>
    <property type="match status" value="1"/>
</dbReference>
<feature type="transmembrane region" description="Helical" evidence="6">
    <location>
        <begin position="58"/>
        <end position="77"/>
    </location>
</feature>
<feature type="transmembrane region" description="Helical" evidence="6">
    <location>
        <begin position="410"/>
        <end position="430"/>
    </location>
</feature>
<dbReference type="InterPro" id="IPR002528">
    <property type="entry name" value="MATE_fam"/>
</dbReference>
<protein>
    <submittedName>
        <fullName evidence="7">Multidrug transporter MatE</fullName>
    </submittedName>
</protein>
<gene>
    <name evidence="7" type="ORF">IAB98_12985</name>
</gene>
<dbReference type="InterPro" id="IPR051327">
    <property type="entry name" value="MATE_MepA_subfamily"/>
</dbReference>
<feature type="transmembrane region" description="Helical" evidence="6">
    <location>
        <begin position="135"/>
        <end position="153"/>
    </location>
</feature>
<dbReference type="AlphaFoldDB" id="A0A9D1ELS0"/>
<reference evidence="7" key="2">
    <citation type="journal article" date="2021" name="PeerJ">
        <title>Extensive microbial diversity within the chicken gut microbiome revealed by metagenomics and culture.</title>
        <authorList>
            <person name="Gilroy R."/>
            <person name="Ravi A."/>
            <person name="Getino M."/>
            <person name="Pursley I."/>
            <person name="Horton D.L."/>
            <person name="Alikhan N.F."/>
            <person name="Baker D."/>
            <person name="Gharbi K."/>
            <person name="Hall N."/>
            <person name="Watson M."/>
            <person name="Adriaenssens E.M."/>
            <person name="Foster-Nyarko E."/>
            <person name="Jarju S."/>
            <person name="Secka A."/>
            <person name="Antonio M."/>
            <person name="Oren A."/>
            <person name="Chaudhuri R.R."/>
            <person name="La Ragione R."/>
            <person name="Hildebrand F."/>
            <person name="Pallen M.J."/>
        </authorList>
    </citation>
    <scope>NUCLEOTIDE SEQUENCE</scope>
    <source>
        <strain evidence="7">ChiSxjej1B13-7041</strain>
    </source>
</reference>
<feature type="transmembrane region" description="Helical" evidence="6">
    <location>
        <begin position="384"/>
        <end position="404"/>
    </location>
</feature>
<dbReference type="Pfam" id="PF01554">
    <property type="entry name" value="MatE"/>
    <property type="match status" value="2"/>
</dbReference>
<keyword evidence="4 6" id="KW-1133">Transmembrane helix</keyword>
<feature type="transmembrane region" description="Helical" evidence="6">
    <location>
        <begin position="160"/>
        <end position="181"/>
    </location>
</feature>
<evidence type="ECO:0000256" key="3">
    <source>
        <dbReference type="ARBA" id="ARBA00022692"/>
    </source>
</evidence>
<evidence type="ECO:0000313" key="7">
    <source>
        <dbReference type="EMBL" id="HIR94322.1"/>
    </source>
</evidence>
<keyword evidence="2" id="KW-1003">Cell membrane</keyword>